<keyword evidence="3" id="KW-0547">Nucleotide-binding</keyword>
<keyword evidence="2 7" id="KW-0812">Transmembrane</keyword>
<reference evidence="10 11" key="1">
    <citation type="submission" date="2017-03" db="EMBL/GenBank/DDBJ databases">
        <authorList>
            <person name="Afonso C.L."/>
            <person name="Miller P.J."/>
            <person name="Scott M.A."/>
            <person name="Spackman E."/>
            <person name="Goraichik I."/>
            <person name="Dimitrov K.M."/>
            <person name="Suarez D.L."/>
            <person name="Swayne D.E."/>
        </authorList>
    </citation>
    <scope>NUCLEOTIDE SEQUENCE [LARGE SCALE GENOMIC DNA]</scope>
    <source>
        <strain evidence="10">Genome sequencing of Nitrospira japonica strain NJ11</strain>
    </source>
</reference>
<dbReference type="Pfam" id="PF12698">
    <property type="entry name" value="ABC2_membrane_3"/>
    <property type="match status" value="1"/>
</dbReference>
<dbReference type="PROSITE" id="PS51012">
    <property type="entry name" value="ABC_TM2"/>
    <property type="match status" value="1"/>
</dbReference>
<dbReference type="AlphaFoldDB" id="A0A1W1I0C5"/>
<gene>
    <name evidence="10" type="primary">rbbA</name>
    <name evidence="10" type="ORF">NSJP_0283</name>
</gene>
<dbReference type="PANTHER" id="PTHR43038">
    <property type="entry name" value="ATP-BINDING CASSETTE, SUB-FAMILY H, MEMBER 1"/>
    <property type="match status" value="1"/>
</dbReference>
<dbReference type="SMART" id="SM00382">
    <property type="entry name" value="AAA"/>
    <property type="match status" value="2"/>
</dbReference>
<dbReference type="Gene3D" id="3.40.50.300">
    <property type="entry name" value="P-loop containing nucleotide triphosphate hydrolases"/>
    <property type="match status" value="2"/>
</dbReference>
<dbReference type="InterPro" id="IPR003439">
    <property type="entry name" value="ABC_transporter-like_ATP-bd"/>
</dbReference>
<protein>
    <submittedName>
        <fullName evidence="10">Fused ribosome-associated ATPase: ATP-binding protein ATP-binding protein putative membrane protein</fullName>
    </submittedName>
</protein>
<evidence type="ECO:0000313" key="10">
    <source>
        <dbReference type="EMBL" id="SLM46455.1"/>
    </source>
</evidence>
<dbReference type="PROSITE" id="PS00211">
    <property type="entry name" value="ABC_TRANSPORTER_1"/>
    <property type="match status" value="1"/>
</dbReference>
<dbReference type="EMBL" id="LT828648">
    <property type="protein sequence ID" value="SLM46455.1"/>
    <property type="molecule type" value="Genomic_DNA"/>
</dbReference>
<dbReference type="InterPro" id="IPR017871">
    <property type="entry name" value="ABC_transporter-like_CS"/>
</dbReference>
<dbReference type="InterPro" id="IPR047817">
    <property type="entry name" value="ABC2_TM_bact-type"/>
</dbReference>
<evidence type="ECO:0000259" key="8">
    <source>
        <dbReference type="PROSITE" id="PS50893"/>
    </source>
</evidence>
<evidence type="ECO:0000256" key="5">
    <source>
        <dbReference type="ARBA" id="ARBA00022989"/>
    </source>
</evidence>
<feature type="transmembrane region" description="Helical" evidence="7">
    <location>
        <begin position="781"/>
        <end position="802"/>
    </location>
</feature>
<dbReference type="GO" id="GO:0140359">
    <property type="term" value="F:ABC-type transporter activity"/>
    <property type="evidence" value="ECO:0007669"/>
    <property type="project" value="InterPro"/>
</dbReference>
<evidence type="ECO:0000256" key="1">
    <source>
        <dbReference type="ARBA" id="ARBA00004141"/>
    </source>
</evidence>
<evidence type="ECO:0000256" key="4">
    <source>
        <dbReference type="ARBA" id="ARBA00022840"/>
    </source>
</evidence>
<dbReference type="GO" id="GO:0016887">
    <property type="term" value="F:ATP hydrolysis activity"/>
    <property type="evidence" value="ECO:0007669"/>
    <property type="project" value="InterPro"/>
</dbReference>
<keyword evidence="4 10" id="KW-0067">ATP-binding</keyword>
<feature type="transmembrane region" description="Helical" evidence="7">
    <location>
        <begin position="903"/>
        <end position="921"/>
    </location>
</feature>
<dbReference type="SUPFAM" id="SSF52540">
    <property type="entry name" value="P-loop containing nucleoside triphosphate hydrolases"/>
    <property type="match status" value="2"/>
</dbReference>
<dbReference type="InterPro" id="IPR047651">
    <property type="entry name" value="ABC2_perm_RbbA"/>
</dbReference>
<comment type="subcellular location">
    <subcellularLocation>
        <location evidence="1">Membrane</location>
        <topology evidence="1">Multi-pass membrane protein</topology>
    </subcellularLocation>
</comment>
<keyword evidence="11" id="KW-1185">Reference proteome</keyword>
<dbReference type="NCBIfam" id="NF033858">
    <property type="entry name" value="ABC2_perm_RbbA"/>
    <property type="match status" value="1"/>
</dbReference>
<evidence type="ECO:0000256" key="6">
    <source>
        <dbReference type="ARBA" id="ARBA00023136"/>
    </source>
</evidence>
<feature type="transmembrane region" description="Helical" evidence="7">
    <location>
        <begin position="576"/>
        <end position="594"/>
    </location>
</feature>
<dbReference type="PANTHER" id="PTHR43038:SF4">
    <property type="entry name" value="RIBOSOME-ASSOCIATED ATPASE"/>
    <property type="match status" value="1"/>
</dbReference>
<feature type="transmembrane region" description="Helical" evidence="7">
    <location>
        <begin position="809"/>
        <end position="834"/>
    </location>
</feature>
<keyword evidence="6 7" id="KW-0472">Membrane</keyword>
<evidence type="ECO:0000313" key="11">
    <source>
        <dbReference type="Proteomes" id="UP000192042"/>
    </source>
</evidence>
<dbReference type="InterPro" id="IPR013525">
    <property type="entry name" value="ABC2_TM"/>
</dbReference>
<dbReference type="STRING" id="1325564.NSJP_0283"/>
<feature type="domain" description="ABC transporter" evidence="8">
    <location>
        <begin position="15"/>
        <end position="250"/>
    </location>
</feature>
<evidence type="ECO:0000256" key="3">
    <source>
        <dbReference type="ARBA" id="ARBA00022741"/>
    </source>
</evidence>
<name>A0A1W1I0C5_9BACT</name>
<dbReference type="GO" id="GO:0005524">
    <property type="term" value="F:ATP binding"/>
    <property type="evidence" value="ECO:0007669"/>
    <property type="project" value="UniProtKB-KW"/>
</dbReference>
<accession>A0A1W1I0C5</accession>
<evidence type="ECO:0000256" key="2">
    <source>
        <dbReference type="ARBA" id="ARBA00022692"/>
    </source>
</evidence>
<feature type="domain" description="ABC transporter" evidence="8">
    <location>
        <begin position="280"/>
        <end position="510"/>
    </location>
</feature>
<dbReference type="Gene3D" id="3.40.1710.10">
    <property type="entry name" value="abc type-2 transporter like domain"/>
    <property type="match status" value="1"/>
</dbReference>
<feature type="transmembrane region" description="Helical" evidence="7">
    <location>
        <begin position="729"/>
        <end position="754"/>
    </location>
</feature>
<dbReference type="InterPro" id="IPR027417">
    <property type="entry name" value="P-loop_NTPase"/>
</dbReference>
<evidence type="ECO:0000259" key="9">
    <source>
        <dbReference type="PROSITE" id="PS51012"/>
    </source>
</evidence>
<keyword evidence="5 7" id="KW-1133">Transmembrane helix</keyword>
<dbReference type="OrthoDB" id="9766104at2"/>
<sequence>MTVTAQPLPAGKQVASIRDVTHRYGKVLALDRISLDIPSGIRVGIIGPDGVGKSTLLALVAGSKKLQQGQVDVLNGDMRKVWHRRAVCPRIAYMPQGLGKNLYLELSVRDNVDFMAQLFGLSPSERLAKVKELLDATGLGPFPDRPAGKLSGGMKQKVGLCAALVHEPDLLILDEPTTGVDPLSRRQFWTLIDDIRKSRPSMSVVIATAYMDEAQQWDWIVAMDAGKVLATGTPADLMARTGSTDLEQCFIRLLPEEKRRGHAELVIPPRPVSDNPEIAIESHGLTRRFGSFTAVDRVTLKIERGEIFGFLGSNGCGKSTTMKMLTGLLPPSEGTATLFGNSVEAGSMEVRRNLGYMTQAFSLYGELTVRENLVLDARLFHMPSDKAKARIAGLVERFGLEPHLDALADSLPMGLRQRLSLAVAVLHEPKLLILDEPTSGVDPVARDSFWDLLVDLSRNQGVTIFVTTHFMNEGMRCDRISLMHAGKVLACDSPQKLIDDRGAANLEDAFIGHMEDAIAQAPAGAVSTKTVSDTPAVTPSPSASARGTGVLPLPLRRMLAYSRNEAIQILRDPIRLAFAFLGSALLMFVCGFGITTDVERVRLAAFDRDQTPDSRNYIEQFRAISRYFRWEEPVYSDVEALRRLRADEVSTVIEIPPSFSRDLRRGSSPDVLAQVDGANPFRGETIAQYVQGVQNRLITDPANGLAARPPQFSPTFEERYMYNPTFESIYSIVPSVPALLLILIPAILMTVSIVREKELGSIINFYVTPTGRLEYLVGKQLPYVAIGMINFFILVTLARLVFGVPVKGSFLFLTLCTLLYVIVTTGIGMVTSTFTSTQVAAVFVTAILTIQPTIQFAGLLQPVSTLEGSARVMGSIWPTTYYMHASLGAYTKGLGLDLMLTDMIYLLGCIPVLLAISTFALNKQEK</sequence>
<proteinExistence type="predicted"/>
<feature type="domain" description="ABC transmembrane type-2" evidence="9">
    <location>
        <begin position="692"/>
        <end position="924"/>
    </location>
</feature>
<organism evidence="10 11">
    <name type="scientific">Nitrospira japonica</name>
    <dbReference type="NCBI Taxonomy" id="1325564"/>
    <lineage>
        <taxon>Bacteria</taxon>
        <taxon>Pseudomonadati</taxon>
        <taxon>Nitrospirota</taxon>
        <taxon>Nitrospiria</taxon>
        <taxon>Nitrospirales</taxon>
        <taxon>Nitrospiraceae</taxon>
        <taxon>Nitrospira</taxon>
    </lineage>
</organism>
<dbReference type="KEGG" id="nja:NSJP_0283"/>
<dbReference type="Proteomes" id="UP000192042">
    <property type="component" value="Chromosome I"/>
</dbReference>
<dbReference type="RefSeq" id="WP_080885142.1">
    <property type="nucleotide sequence ID" value="NZ_LT828648.1"/>
</dbReference>
<dbReference type="PROSITE" id="PS50893">
    <property type="entry name" value="ABC_TRANSPORTER_2"/>
    <property type="match status" value="2"/>
</dbReference>
<dbReference type="CDD" id="cd03230">
    <property type="entry name" value="ABC_DR_subfamily_A"/>
    <property type="match status" value="1"/>
</dbReference>
<dbReference type="GO" id="GO:0016020">
    <property type="term" value="C:membrane"/>
    <property type="evidence" value="ECO:0007669"/>
    <property type="project" value="UniProtKB-SubCell"/>
</dbReference>
<dbReference type="InterPro" id="IPR003593">
    <property type="entry name" value="AAA+_ATPase"/>
</dbReference>
<evidence type="ECO:0000256" key="7">
    <source>
        <dbReference type="SAM" id="Phobius"/>
    </source>
</evidence>
<dbReference type="Pfam" id="PF00005">
    <property type="entry name" value="ABC_tran"/>
    <property type="match status" value="2"/>
</dbReference>